<evidence type="ECO:0000313" key="1">
    <source>
        <dbReference type="EMBL" id="AVX39428.1"/>
    </source>
</evidence>
<sequence length="60" mass="7431">MSENAIFLFMQFECIKIYAYKCKLNRDRDYLFMATLNMQNYFIGWHKVMEKFHFPVFTSE</sequence>
<protein>
    <submittedName>
        <fullName evidence="1">Uncharacterized protein</fullName>
    </submittedName>
</protein>
<organism evidence="1 2">
    <name type="scientific">Yersinia massiliensis</name>
    <dbReference type="NCBI Taxonomy" id="419257"/>
    <lineage>
        <taxon>Bacteria</taxon>
        <taxon>Pseudomonadati</taxon>
        <taxon>Pseudomonadota</taxon>
        <taxon>Gammaproteobacteria</taxon>
        <taxon>Enterobacterales</taxon>
        <taxon>Yersiniaceae</taxon>
        <taxon>Yersinia</taxon>
    </lineage>
</organism>
<dbReference type="Proteomes" id="UP000240908">
    <property type="component" value="Chromosome"/>
</dbReference>
<proteinExistence type="predicted"/>
<keyword evidence="2" id="KW-1185">Reference proteome</keyword>
<gene>
    <name evidence="1" type="ORF">DA391_18210</name>
</gene>
<evidence type="ECO:0000313" key="2">
    <source>
        <dbReference type="Proteomes" id="UP000240908"/>
    </source>
</evidence>
<dbReference type="EMBL" id="CP028487">
    <property type="protein sequence ID" value="AVX39428.1"/>
    <property type="molecule type" value="Genomic_DNA"/>
</dbReference>
<reference evidence="2" key="1">
    <citation type="journal article" date="2018" name="Genome Announc.">
        <title>First complete genome sequence of Yersinia massiliensis.</title>
        <authorList>
            <person name="Thomas M.C."/>
            <person name="Arling V."/>
            <person name="Goji N."/>
            <person name="Janzen T.W."/>
            <person name="Duceppe M.-O."/>
            <person name="Mathews A."/>
            <person name="Carrillo C."/>
            <person name="Amoako K."/>
        </authorList>
    </citation>
    <scope>NUCLEOTIDE SEQUENCE [LARGE SCALE GENOMIC DNA]</scope>
    <source>
        <strain evidence="2">GTA</strain>
    </source>
</reference>
<name>A0ABM6UWJ4_9GAMM</name>
<accession>A0ABM6UWJ4</accession>